<dbReference type="Proteomes" id="UP001151516">
    <property type="component" value="Unassembled WGS sequence"/>
</dbReference>
<proteinExistence type="predicted"/>
<gene>
    <name evidence="2" type="ORF">IWW39_000980</name>
</gene>
<sequence>MSSIMLTDIVESLKFIHGTSENPWEACCEILAGCDQLEEFGLGTIAPFSTLLSGGTEEVLRLTSANAGIGAGVFESSKVDPADYVGAYPETALHRDAYWFERLPSDSYEAYDFQAILADNRKSAVSQLLAQRADICSDTDSAEALSLGYHSSSVDLECDRVNIDDPDMLLEAEGADLGLLAGCEPNVIRSPDDMYTPRWMRGIGKSKEGLCPVCFSAGKQNWKRMKCSAYWYHLNYFHGVSSLTGRPFPNPQATRMVPAGSGRQRQQGQCHICYEWVDMESSRKARVNVPEIYWWKHIQACIKRTWDE</sequence>
<feature type="domain" description="Transcription regulator Rua1 C-terminal" evidence="1">
    <location>
        <begin position="191"/>
        <end position="301"/>
    </location>
</feature>
<keyword evidence="3" id="KW-1185">Reference proteome</keyword>
<evidence type="ECO:0000313" key="3">
    <source>
        <dbReference type="Proteomes" id="UP001151516"/>
    </source>
</evidence>
<dbReference type="PANTHER" id="PTHR28125">
    <property type="entry name" value="MEIOTIC EXPRESSION UP-REGULATED PROTEIN 26"/>
    <property type="match status" value="1"/>
</dbReference>
<dbReference type="PANTHER" id="PTHR28125:SF3">
    <property type="entry name" value="TRANSCRIPTION REGULATOR RUA1 C-TERMINAL DOMAIN-CONTAINING PROTEIN"/>
    <property type="match status" value="1"/>
</dbReference>
<dbReference type="Pfam" id="PF14616">
    <property type="entry name" value="Rua1_C"/>
    <property type="match status" value="1"/>
</dbReference>
<accession>A0A9W8GP29</accession>
<evidence type="ECO:0000259" key="1">
    <source>
        <dbReference type="Pfam" id="PF14616"/>
    </source>
</evidence>
<comment type="caution">
    <text evidence="2">The sequence shown here is derived from an EMBL/GenBank/DDBJ whole genome shotgun (WGS) entry which is preliminary data.</text>
</comment>
<name>A0A9W8GP29_9FUNG</name>
<dbReference type="OrthoDB" id="5595379at2759"/>
<protein>
    <recommendedName>
        <fullName evidence="1">Transcription regulator Rua1 C-terminal domain-containing protein</fullName>
    </recommendedName>
</protein>
<organism evidence="2 3">
    <name type="scientific">Coemansia spiralis</name>
    <dbReference type="NCBI Taxonomy" id="417178"/>
    <lineage>
        <taxon>Eukaryota</taxon>
        <taxon>Fungi</taxon>
        <taxon>Fungi incertae sedis</taxon>
        <taxon>Zoopagomycota</taxon>
        <taxon>Kickxellomycotina</taxon>
        <taxon>Kickxellomycetes</taxon>
        <taxon>Kickxellales</taxon>
        <taxon>Kickxellaceae</taxon>
        <taxon>Coemansia</taxon>
    </lineage>
</organism>
<evidence type="ECO:0000313" key="2">
    <source>
        <dbReference type="EMBL" id="KAJ2690170.1"/>
    </source>
</evidence>
<dbReference type="AlphaFoldDB" id="A0A9W8GP29"/>
<dbReference type="InterPro" id="IPR028012">
    <property type="entry name" value="Rua1_C"/>
</dbReference>
<reference evidence="2" key="1">
    <citation type="submission" date="2022-07" db="EMBL/GenBank/DDBJ databases">
        <title>Phylogenomic reconstructions and comparative analyses of Kickxellomycotina fungi.</title>
        <authorList>
            <person name="Reynolds N.K."/>
            <person name="Stajich J.E."/>
            <person name="Barry K."/>
            <person name="Grigoriev I.V."/>
            <person name="Crous P."/>
            <person name="Smith M.E."/>
        </authorList>
    </citation>
    <scope>NUCLEOTIDE SEQUENCE</scope>
    <source>
        <strain evidence="2">CBS 109367</strain>
    </source>
</reference>
<dbReference type="EMBL" id="JANBTX010000015">
    <property type="protein sequence ID" value="KAJ2690170.1"/>
    <property type="molecule type" value="Genomic_DNA"/>
</dbReference>